<dbReference type="InterPro" id="IPR037185">
    <property type="entry name" value="EmrE-like"/>
</dbReference>
<feature type="transmembrane region" description="Helical" evidence="2">
    <location>
        <begin position="147"/>
        <end position="163"/>
    </location>
</feature>
<dbReference type="PANTHER" id="PTHR22911">
    <property type="entry name" value="ACYL-MALONYL CONDENSING ENZYME-RELATED"/>
    <property type="match status" value="1"/>
</dbReference>
<evidence type="ECO:0000259" key="3">
    <source>
        <dbReference type="Pfam" id="PF00892"/>
    </source>
</evidence>
<feature type="transmembrane region" description="Helical" evidence="2">
    <location>
        <begin position="60"/>
        <end position="77"/>
    </location>
</feature>
<feature type="domain" description="EamA" evidence="3">
    <location>
        <begin position="27"/>
        <end position="159"/>
    </location>
</feature>
<evidence type="ECO:0000313" key="4">
    <source>
        <dbReference type="EMBL" id="SCM81051.1"/>
    </source>
</evidence>
<keyword evidence="2" id="KW-1133">Transmembrane helix</keyword>
<feature type="transmembrane region" description="Helical" evidence="2">
    <location>
        <begin position="291"/>
        <end position="308"/>
    </location>
</feature>
<dbReference type="EMBL" id="FMJE01000003">
    <property type="protein sequence ID" value="SCM81051.1"/>
    <property type="molecule type" value="Genomic_DNA"/>
</dbReference>
<proteinExistence type="inferred from homology"/>
<feature type="transmembrane region" description="Helical" evidence="2">
    <location>
        <begin position="235"/>
        <end position="254"/>
    </location>
</feature>
<reference evidence="4" key="1">
    <citation type="submission" date="2016-08" db="EMBL/GenBank/DDBJ databases">
        <authorList>
            <person name="Seilhamer J.J."/>
        </authorList>
    </citation>
    <scope>NUCLEOTIDE SEQUENCE</scope>
    <source>
        <strain evidence="4">86</strain>
    </source>
</reference>
<accession>A0A212LU86</accession>
<dbReference type="InterPro" id="IPR000620">
    <property type="entry name" value="EamA_dom"/>
</dbReference>
<feature type="domain" description="EamA" evidence="3">
    <location>
        <begin position="173"/>
        <end position="308"/>
    </location>
</feature>
<feature type="transmembrane region" description="Helical" evidence="2">
    <location>
        <begin position="261"/>
        <end position="285"/>
    </location>
</feature>
<name>A0A212LU86_9FIRM</name>
<feature type="transmembrane region" description="Helical" evidence="2">
    <location>
        <begin position="203"/>
        <end position="223"/>
    </location>
</feature>
<comment type="similarity">
    <text evidence="1">Belongs to the EamA transporter family.</text>
</comment>
<protein>
    <recommendedName>
        <fullName evidence="3">EamA domain-containing protein</fullName>
    </recommendedName>
</protein>
<feature type="transmembrane region" description="Helical" evidence="2">
    <location>
        <begin position="28"/>
        <end position="48"/>
    </location>
</feature>
<feature type="transmembrane region" description="Helical" evidence="2">
    <location>
        <begin position="89"/>
        <end position="108"/>
    </location>
</feature>
<gene>
    <name evidence="4" type="ORF">KL86SPO_31230</name>
</gene>
<dbReference type="GO" id="GO:0016020">
    <property type="term" value="C:membrane"/>
    <property type="evidence" value="ECO:0007669"/>
    <property type="project" value="InterPro"/>
</dbReference>
<dbReference type="PANTHER" id="PTHR22911:SF137">
    <property type="entry name" value="SOLUTE CARRIER FAMILY 35 MEMBER G2-RELATED"/>
    <property type="match status" value="1"/>
</dbReference>
<evidence type="ECO:0000256" key="2">
    <source>
        <dbReference type="SAM" id="Phobius"/>
    </source>
</evidence>
<evidence type="ECO:0000256" key="1">
    <source>
        <dbReference type="ARBA" id="ARBA00007362"/>
    </source>
</evidence>
<sequence>MNNDSTVKYFMQGVAYALPQVPPNKCKGIIFTILSAFLFGITPVLTSLTYNMGGTPETVTLFRNLFAVPVLLLTLWLKKIPLSLPLPVLRNLVLFGIIGGGITTLLLYMSYPYVGIGTATTLHFLYPIFVCLMCRIFFKERLGLQKIIVLFIAGAGILCFIDVKQITQITHITGLVLAGVSGITYAIYMVGVEKKKIDQFNPWLIIFYIAVSVSIFMLLYSIPTNKIVLLLPLKAYFYMFVLSMLTSLFAVLLLQLGIKYLGASAAAIFSLFEPVTSIISGGMFLNETITVGKIMGCILISFAVILLTTNKQVQTREVCNKD</sequence>
<keyword evidence="2" id="KW-0472">Membrane</keyword>
<organism evidence="4">
    <name type="scientific">uncultured Sporomusa sp</name>
    <dbReference type="NCBI Taxonomy" id="307249"/>
    <lineage>
        <taxon>Bacteria</taxon>
        <taxon>Bacillati</taxon>
        <taxon>Bacillota</taxon>
        <taxon>Negativicutes</taxon>
        <taxon>Selenomonadales</taxon>
        <taxon>Sporomusaceae</taxon>
        <taxon>Sporomusa</taxon>
        <taxon>environmental samples</taxon>
    </lineage>
</organism>
<feature type="transmembrane region" description="Helical" evidence="2">
    <location>
        <begin position="169"/>
        <end position="191"/>
    </location>
</feature>
<dbReference type="SUPFAM" id="SSF103481">
    <property type="entry name" value="Multidrug resistance efflux transporter EmrE"/>
    <property type="match status" value="2"/>
</dbReference>
<keyword evidence="2" id="KW-0812">Transmembrane</keyword>
<dbReference type="AlphaFoldDB" id="A0A212LU86"/>
<dbReference type="Pfam" id="PF00892">
    <property type="entry name" value="EamA"/>
    <property type="match status" value="2"/>
</dbReference>
<feature type="transmembrane region" description="Helical" evidence="2">
    <location>
        <begin position="114"/>
        <end position="138"/>
    </location>
</feature>
<dbReference type="RefSeq" id="WP_288184190.1">
    <property type="nucleotide sequence ID" value="NZ_LT608335.1"/>
</dbReference>